<proteinExistence type="predicted"/>
<dbReference type="Pfam" id="PF13637">
    <property type="entry name" value="Ank_4"/>
    <property type="match status" value="1"/>
</dbReference>
<evidence type="ECO:0000313" key="3">
    <source>
        <dbReference type="Proteomes" id="UP000238358"/>
    </source>
</evidence>
<dbReference type="Gene3D" id="1.25.40.20">
    <property type="entry name" value="Ankyrin repeat-containing domain"/>
    <property type="match status" value="1"/>
</dbReference>
<reference evidence="2 3" key="1">
    <citation type="journal article" date="2018" name="Genome Announc.">
        <title>Complete genomes of two Megasphaera elsdenii strains, NCIMB 702410 and ATCC 25940.</title>
        <authorList>
            <person name="Hatmaker E.A."/>
            <person name="O'Dell K."/>
            <person name="Riley L.A."/>
            <person name="Klingeman D.M."/>
            <person name="Guss A.M."/>
        </authorList>
    </citation>
    <scope>NUCLEOTIDE SEQUENCE [LARGE SCALE GENOMIC DNA]</scope>
    <source>
        <strain evidence="2 3">NCIMB702410</strain>
    </source>
</reference>
<dbReference type="PANTHER" id="PTHR24184">
    <property type="entry name" value="SI:CH211-189E2.2"/>
    <property type="match status" value="1"/>
</dbReference>
<dbReference type="OrthoDB" id="5568891at2"/>
<dbReference type="PROSITE" id="PS50088">
    <property type="entry name" value="ANK_REPEAT"/>
    <property type="match status" value="2"/>
</dbReference>
<protein>
    <submittedName>
        <fullName evidence="2">Ankyrin repeat domain-containing protein</fullName>
    </submittedName>
</protein>
<name>A0A2S0M9M1_MEGEL</name>
<sequence>MQYRQKRLSFIVVFLVMILLLIGCGNTAENAKKELHEMNIEYTADDLINAIETGNTQVVDLFEKSGFDLSLAGKNHKTPLMAAAHTGNLDLIDKVLSEYGDTVNDTDDIGLTALSYSVQAGQVEAADKLINADWKVVNHQGDTLIHLLAVSGKTACLDDCLQHGVDINMTNKVGATALDLAIKAQNEEVIDKLKAAGAKTSQQIDPYSPSQSNLEDDTAITYQINTPKGAVIVSNDNIVLHLGQSVHIMPSQDSLDPGQVRWMGSANDNMDVVSMKAAGKKHPHGSTEAIFTGKKLGTTHRKLVPDYGDWNRAAVLTFTVIE</sequence>
<organism evidence="2 3">
    <name type="scientific">Megasphaera elsdenii</name>
    <dbReference type="NCBI Taxonomy" id="907"/>
    <lineage>
        <taxon>Bacteria</taxon>
        <taxon>Bacillati</taxon>
        <taxon>Bacillota</taxon>
        <taxon>Negativicutes</taxon>
        <taxon>Veillonellales</taxon>
        <taxon>Veillonellaceae</taxon>
        <taxon>Megasphaera</taxon>
    </lineage>
</organism>
<feature type="repeat" description="ANK" evidence="1">
    <location>
        <begin position="140"/>
        <end position="172"/>
    </location>
</feature>
<dbReference type="AlphaFoldDB" id="A0A2S0M9M1"/>
<feature type="repeat" description="ANK" evidence="1">
    <location>
        <begin position="75"/>
        <end position="108"/>
    </location>
</feature>
<accession>A0A2S0M9M1</accession>
<dbReference type="InterPro" id="IPR002110">
    <property type="entry name" value="Ankyrin_rpt"/>
</dbReference>
<dbReference type="Pfam" id="PF12796">
    <property type="entry name" value="Ank_2"/>
    <property type="match status" value="1"/>
</dbReference>
<keyword evidence="1" id="KW-0040">ANK repeat</keyword>
<dbReference type="Proteomes" id="UP000238358">
    <property type="component" value="Chromosome"/>
</dbReference>
<dbReference type="RefSeq" id="WP_027894523.1">
    <property type="nucleotide sequence ID" value="NZ_CP027569.1"/>
</dbReference>
<dbReference type="PROSITE" id="PS51257">
    <property type="entry name" value="PROKAR_LIPOPROTEIN"/>
    <property type="match status" value="1"/>
</dbReference>
<evidence type="ECO:0000313" key="2">
    <source>
        <dbReference type="EMBL" id="AVO28158.1"/>
    </source>
</evidence>
<dbReference type="SUPFAM" id="SSF48403">
    <property type="entry name" value="Ankyrin repeat"/>
    <property type="match status" value="1"/>
</dbReference>
<evidence type="ECO:0000256" key="1">
    <source>
        <dbReference type="PROSITE-ProRule" id="PRU00023"/>
    </source>
</evidence>
<dbReference type="SMART" id="SM00248">
    <property type="entry name" value="ANK"/>
    <property type="match status" value="4"/>
</dbReference>
<dbReference type="EMBL" id="CP027569">
    <property type="protein sequence ID" value="AVO28158.1"/>
    <property type="molecule type" value="Genomic_DNA"/>
</dbReference>
<dbReference type="PANTHER" id="PTHR24184:SF11">
    <property type="entry name" value="ANKYRIN REPEAT AND SOCS BOX CONTAINING 3"/>
    <property type="match status" value="1"/>
</dbReference>
<dbReference type="InterPro" id="IPR036770">
    <property type="entry name" value="Ankyrin_rpt-contain_sf"/>
</dbReference>
<gene>
    <name evidence="2" type="ORF">C6Y28_11245</name>
</gene>